<evidence type="ECO:0000313" key="3">
    <source>
        <dbReference type="EMBL" id="KAK8834027.1"/>
    </source>
</evidence>
<organism evidence="3 5">
    <name type="scientific">Tritrichomonas musculus</name>
    <dbReference type="NCBI Taxonomy" id="1915356"/>
    <lineage>
        <taxon>Eukaryota</taxon>
        <taxon>Metamonada</taxon>
        <taxon>Parabasalia</taxon>
        <taxon>Tritrichomonadida</taxon>
        <taxon>Tritrichomonadidae</taxon>
        <taxon>Tritrichomonas</taxon>
    </lineage>
</organism>
<dbReference type="Proteomes" id="UP001470230">
    <property type="component" value="Unassembled WGS sequence"/>
</dbReference>
<dbReference type="Gene3D" id="3.40.50.11500">
    <property type="match status" value="1"/>
</dbReference>
<protein>
    <submittedName>
        <fullName evidence="3">Late secretory pathway protein avl9</fullName>
    </submittedName>
</protein>
<evidence type="ECO:0000259" key="2">
    <source>
        <dbReference type="PROSITE" id="PS50211"/>
    </source>
</evidence>
<comment type="similarity">
    <text evidence="1">Belongs to the AVL9 family.</text>
</comment>
<evidence type="ECO:0000313" key="5">
    <source>
        <dbReference type="Proteomes" id="UP001470230"/>
    </source>
</evidence>
<keyword evidence="5" id="KW-1185">Reference proteome</keyword>
<dbReference type="EMBL" id="JAPFFF010000550">
    <property type="protein sequence ID" value="KAK8834027.1"/>
    <property type="molecule type" value="Genomic_DNA"/>
</dbReference>
<reference evidence="3 5" key="1">
    <citation type="submission" date="2024-04" db="EMBL/GenBank/DDBJ databases">
        <title>Tritrichomonas musculus Genome.</title>
        <authorList>
            <person name="Alves-Ferreira E."/>
            <person name="Grigg M."/>
            <person name="Lorenzi H."/>
            <person name="Galac M."/>
        </authorList>
    </citation>
    <scope>NUCLEOTIDE SEQUENCE [LARGE SCALE GENOMIC DNA]</scope>
    <source>
        <strain evidence="3 5">EAF2021</strain>
    </source>
</reference>
<evidence type="ECO:0000256" key="1">
    <source>
        <dbReference type="ARBA" id="ARBA00038178"/>
    </source>
</evidence>
<dbReference type="PROSITE" id="PS50211">
    <property type="entry name" value="DENN"/>
    <property type="match status" value="1"/>
</dbReference>
<proteinExistence type="inferred from homology"/>
<sequence>MLHLIALSFDHRVGNQLDRTYPPFPDEPYVADWKQGLPFIAIPDKADKAHTSVIQFTLPEPSRPCGCVFGIAAYRGIDTTDLQNKEKSFFRNQVQKALCVISSVPLFGELEQPLKDALFKHFDSLVENLDSIFNQLNELCKNSIPFSGIAYMSLFQSLRQDVLLIIRAVLLQKRILFFADNSEIVSKMIVAIASLLPGYLYDSDFPFTFLEKGSGRYTFAPYVPLQYSETLNHSGAKSSLMGTCSELFMEEKVVKYDILVNCRTYPATITGETSDVKLQENEEKWMKGVLSYLKTNWNKDESLPFIREKFTIWMNSLITTILRVRHITTVPYYIRVYLDWDRANVFGEHFLKKLITFPDIDKIIKENDVKKFEPNDEVLMKKKPTALEQFQALFK</sequence>
<evidence type="ECO:0000313" key="4">
    <source>
        <dbReference type="EMBL" id="KAK8860846.1"/>
    </source>
</evidence>
<accession>A0ABR2GK79</accession>
<dbReference type="PANTHER" id="PTHR31017:SF1">
    <property type="entry name" value="LATE SECRETORY PATHWAY PROTEIN AVL9 HOMOLOG"/>
    <property type="match status" value="1"/>
</dbReference>
<comment type="caution">
    <text evidence="3">The sequence shown here is derived from an EMBL/GenBank/DDBJ whole genome shotgun (WGS) entry which is preliminary data.</text>
</comment>
<name>A0ABR2GK79_9EUKA</name>
<dbReference type="InterPro" id="IPR018307">
    <property type="entry name" value="ABL9/DENND6_dom"/>
</dbReference>
<dbReference type="Pfam" id="PF09794">
    <property type="entry name" value="Avl9"/>
    <property type="match status" value="2"/>
</dbReference>
<dbReference type="EMBL" id="JAPFFF010000018">
    <property type="protein sequence ID" value="KAK8860846.1"/>
    <property type="molecule type" value="Genomic_DNA"/>
</dbReference>
<dbReference type="InterPro" id="IPR043153">
    <property type="entry name" value="DENN_C"/>
</dbReference>
<dbReference type="InterPro" id="IPR051731">
    <property type="entry name" value="DENND11/AVL9_GEFs"/>
</dbReference>
<dbReference type="PANTHER" id="PTHR31017">
    <property type="entry name" value="LATE SECRETORY PATHWAY PROTEIN AVL9-RELATED"/>
    <property type="match status" value="1"/>
</dbReference>
<dbReference type="InterPro" id="IPR001194">
    <property type="entry name" value="cDENN_dom"/>
</dbReference>
<dbReference type="InterPro" id="IPR037516">
    <property type="entry name" value="Tripartite_DENN"/>
</dbReference>
<gene>
    <name evidence="4" type="ORF">M9Y10_012538</name>
    <name evidence="3" type="ORF">M9Y10_037203</name>
</gene>
<feature type="domain" description="UDENN" evidence="2">
    <location>
        <begin position="2"/>
        <end position="395"/>
    </location>
</feature>
<dbReference type="SMART" id="SM00799">
    <property type="entry name" value="DENN"/>
    <property type="match status" value="1"/>
</dbReference>